<feature type="compositionally biased region" description="Basic and acidic residues" evidence="1">
    <location>
        <begin position="26"/>
        <end position="35"/>
    </location>
</feature>
<feature type="region of interest" description="Disordered" evidence="1">
    <location>
        <begin position="1"/>
        <end position="85"/>
    </location>
</feature>
<evidence type="ECO:0000313" key="2">
    <source>
        <dbReference type="EMBL" id="KZV17433.1"/>
    </source>
</evidence>
<sequence length="85" mass="9892">MLMREMDDGEDEEDMQESVNYVDAYDDVKAEDSCSERSNQPRRKSAGKQAQRRPALCNEQASSKQLKSSKEQNKSNRIQEQYKSR</sequence>
<dbReference type="AlphaFoldDB" id="A0A2Z7A777"/>
<name>A0A2Z7A777_9LAMI</name>
<protein>
    <submittedName>
        <fullName evidence="2">Uncharacterized protein</fullName>
    </submittedName>
</protein>
<gene>
    <name evidence="2" type="ORF">F511_06722</name>
</gene>
<evidence type="ECO:0000256" key="1">
    <source>
        <dbReference type="SAM" id="MobiDB-lite"/>
    </source>
</evidence>
<accession>A0A2Z7A777</accession>
<evidence type="ECO:0000313" key="3">
    <source>
        <dbReference type="Proteomes" id="UP000250235"/>
    </source>
</evidence>
<dbReference type="Proteomes" id="UP000250235">
    <property type="component" value="Unassembled WGS sequence"/>
</dbReference>
<dbReference type="EMBL" id="KV018340">
    <property type="protein sequence ID" value="KZV17433.1"/>
    <property type="molecule type" value="Genomic_DNA"/>
</dbReference>
<keyword evidence="3" id="KW-1185">Reference proteome</keyword>
<feature type="compositionally biased region" description="Acidic residues" evidence="1">
    <location>
        <begin position="7"/>
        <end position="16"/>
    </location>
</feature>
<reference evidence="2 3" key="1">
    <citation type="journal article" date="2015" name="Proc. Natl. Acad. Sci. U.S.A.">
        <title>The resurrection genome of Boea hygrometrica: A blueprint for survival of dehydration.</title>
        <authorList>
            <person name="Xiao L."/>
            <person name="Yang G."/>
            <person name="Zhang L."/>
            <person name="Yang X."/>
            <person name="Zhao S."/>
            <person name="Ji Z."/>
            <person name="Zhou Q."/>
            <person name="Hu M."/>
            <person name="Wang Y."/>
            <person name="Chen M."/>
            <person name="Xu Y."/>
            <person name="Jin H."/>
            <person name="Xiao X."/>
            <person name="Hu G."/>
            <person name="Bao F."/>
            <person name="Hu Y."/>
            <person name="Wan P."/>
            <person name="Li L."/>
            <person name="Deng X."/>
            <person name="Kuang T."/>
            <person name="Xiang C."/>
            <person name="Zhu J.K."/>
            <person name="Oliver M.J."/>
            <person name="He Y."/>
        </authorList>
    </citation>
    <scope>NUCLEOTIDE SEQUENCE [LARGE SCALE GENOMIC DNA]</scope>
    <source>
        <strain evidence="3">cv. XS01</strain>
    </source>
</reference>
<proteinExistence type="predicted"/>
<organism evidence="2 3">
    <name type="scientific">Dorcoceras hygrometricum</name>
    <dbReference type="NCBI Taxonomy" id="472368"/>
    <lineage>
        <taxon>Eukaryota</taxon>
        <taxon>Viridiplantae</taxon>
        <taxon>Streptophyta</taxon>
        <taxon>Embryophyta</taxon>
        <taxon>Tracheophyta</taxon>
        <taxon>Spermatophyta</taxon>
        <taxon>Magnoliopsida</taxon>
        <taxon>eudicotyledons</taxon>
        <taxon>Gunneridae</taxon>
        <taxon>Pentapetalae</taxon>
        <taxon>asterids</taxon>
        <taxon>lamiids</taxon>
        <taxon>Lamiales</taxon>
        <taxon>Gesneriaceae</taxon>
        <taxon>Didymocarpoideae</taxon>
        <taxon>Trichosporeae</taxon>
        <taxon>Loxocarpinae</taxon>
        <taxon>Dorcoceras</taxon>
    </lineage>
</organism>